<organism evidence="2 4">
    <name type="scientific">Alistipes finegoldii</name>
    <dbReference type="NCBI Taxonomy" id="214856"/>
    <lineage>
        <taxon>Bacteria</taxon>
        <taxon>Pseudomonadati</taxon>
        <taxon>Bacteroidota</taxon>
        <taxon>Bacteroidia</taxon>
        <taxon>Bacteroidales</taxon>
        <taxon>Rikenellaceae</taxon>
        <taxon>Alistipes</taxon>
    </lineage>
</organism>
<evidence type="ECO:0000313" key="2">
    <source>
        <dbReference type="EMBL" id="MDU0259537.1"/>
    </source>
</evidence>
<name>A0AAE4LKD6_9BACT</name>
<evidence type="ECO:0000313" key="1">
    <source>
        <dbReference type="EMBL" id="KAA3159055.1"/>
    </source>
</evidence>
<gene>
    <name evidence="1" type="ORF">F2A26_09270</name>
    <name evidence="2" type="ORF">RVH17_05300</name>
</gene>
<evidence type="ECO:0000313" key="3">
    <source>
        <dbReference type="Proteomes" id="UP000324870"/>
    </source>
</evidence>
<dbReference type="EMBL" id="VVND01000013">
    <property type="protein sequence ID" value="KAA3159055.1"/>
    <property type="molecule type" value="Genomic_DNA"/>
</dbReference>
<dbReference type="Proteomes" id="UP001181347">
    <property type="component" value="Unassembled WGS sequence"/>
</dbReference>
<sequence>MVRKSSIIAQIAKSDIGIIAVRIRLRTAGYYPPFKASMEISNGSKPTTQMARFTMSGNATSVGTSKILMEDGFQKINKKYCVMAAKTCVTQNKVTITFSTPEEIATLNLIKGITFSRSYKKAIMQMVETYDALSKECSNLKAASHK</sequence>
<keyword evidence="3" id="KW-1185">Reference proteome</keyword>
<protein>
    <submittedName>
        <fullName evidence="2">Uncharacterized protein</fullName>
    </submittedName>
</protein>
<dbReference type="EMBL" id="JAWDES010000004">
    <property type="protein sequence ID" value="MDU0259537.1"/>
    <property type="molecule type" value="Genomic_DNA"/>
</dbReference>
<accession>A0AAE4LKD6</accession>
<evidence type="ECO:0000313" key="4">
    <source>
        <dbReference type="Proteomes" id="UP001181347"/>
    </source>
</evidence>
<reference evidence="1 3" key="1">
    <citation type="journal article" date="2019" name="Nat. Med.">
        <title>A library of human gut bacterial isolates paired with longitudinal multiomics data enables mechanistic microbiome research.</title>
        <authorList>
            <person name="Poyet M."/>
            <person name="Groussin M."/>
            <person name="Gibbons S.M."/>
            <person name="Avila-Pacheco J."/>
            <person name="Jiang X."/>
            <person name="Kearney S.M."/>
            <person name="Perrotta A.R."/>
            <person name="Berdy B."/>
            <person name="Zhao S."/>
            <person name="Lieberman T.D."/>
            <person name="Swanson P.K."/>
            <person name="Smith M."/>
            <person name="Roesemann S."/>
            <person name="Alexander J.E."/>
            <person name="Rich S.A."/>
            <person name="Livny J."/>
            <person name="Vlamakis H."/>
            <person name="Clish C."/>
            <person name="Bullock K."/>
            <person name="Deik A."/>
            <person name="Scott J."/>
            <person name="Pierce K.A."/>
            <person name="Xavier R.J."/>
            <person name="Alm E.J."/>
        </authorList>
    </citation>
    <scope>NUCLEOTIDE SEQUENCE [LARGE SCALE GENOMIC DNA]</scope>
    <source>
        <strain evidence="1 3">BIOML-A1</strain>
    </source>
</reference>
<dbReference type="RefSeq" id="WP_130063089.1">
    <property type="nucleotide sequence ID" value="NZ_BAAFKU010000013.1"/>
</dbReference>
<reference evidence="2" key="2">
    <citation type="submission" date="2023-10" db="EMBL/GenBank/DDBJ databases">
        <title>Genome Sequence of the Bacteria from From Gut Wall in Crohn's Disease.</title>
        <authorList>
            <person name="Rodriguez-Palacios A."/>
        </authorList>
    </citation>
    <scope>NUCLEOTIDE SEQUENCE</scope>
    <source>
        <strain evidence="2">CavFT-hAR58</strain>
    </source>
</reference>
<proteinExistence type="predicted"/>
<comment type="caution">
    <text evidence="2">The sequence shown here is derived from an EMBL/GenBank/DDBJ whole genome shotgun (WGS) entry which is preliminary data.</text>
</comment>
<dbReference type="AlphaFoldDB" id="A0AAE4LKD6"/>
<dbReference type="Proteomes" id="UP000324870">
    <property type="component" value="Unassembled WGS sequence"/>
</dbReference>